<name>A0A835Y108_9CHLO</name>
<dbReference type="GO" id="GO:0004386">
    <property type="term" value="F:helicase activity"/>
    <property type="evidence" value="ECO:0007669"/>
    <property type="project" value="UniProtKB-KW"/>
</dbReference>
<dbReference type="SMART" id="SM00487">
    <property type="entry name" value="DEXDc"/>
    <property type="match status" value="1"/>
</dbReference>
<dbReference type="Pfam" id="PF00271">
    <property type="entry name" value="Helicase_C"/>
    <property type="match status" value="1"/>
</dbReference>
<organism evidence="8 9">
    <name type="scientific">Edaphochlamys debaryana</name>
    <dbReference type="NCBI Taxonomy" id="47281"/>
    <lineage>
        <taxon>Eukaryota</taxon>
        <taxon>Viridiplantae</taxon>
        <taxon>Chlorophyta</taxon>
        <taxon>core chlorophytes</taxon>
        <taxon>Chlorophyceae</taxon>
        <taxon>CS clade</taxon>
        <taxon>Chlamydomonadales</taxon>
        <taxon>Chlamydomonadales incertae sedis</taxon>
        <taxon>Edaphochlamys</taxon>
    </lineage>
</organism>
<feature type="region of interest" description="Disordered" evidence="5">
    <location>
        <begin position="35"/>
        <end position="253"/>
    </location>
</feature>
<feature type="compositionally biased region" description="Pro residues" evidence="5">
    <location>
        <begin position="1980"/>
        <end position="2002"/>
    </location>
</feature>
<dbReference type="PANTHER" id="PTHR47961">
    <property type="entry name" value="DNA POLYMERASE THETA, PUTATIVE (AFU_ORTHOLOGUE AFUA_1G05260)-RELATED"/>
    <property type="match status" value="1"/>
</dbReference>
<dbReference type="InterPro" id="IPR050474">
    <property type="entry name" value="Hel308_SKI2-like"/>
</dbReference>
<dbReference type="Pfam" id="PF21099">
    <property type="entry name" value="POLQ_helical"/>
    <property type="match status" value="1"/>
</dbReference>
<evidence type="ECO:0008006" key="10">
    <source>
        <dbReference type="Google" id="ProtNLM"/>
    </source>
</evidence>
<feature type="compositionally biased region" description="Low complexity" evidence="5">
    <location>
        <begin position="2327"/>
        <end position="2337"/>
    </location>
</feature>
<dbReference type="InterPro" id="IPR001650">
    <property type="entry name" value="Helicase_C-like"/>
</dbReference>
<dbReference type="SUPFAM" id="SSF158702">
    <property type="entry name" value="Sec63 N-terminal domain-like"/>
    <property type="match status" value="1"/>
</dbReference>
<dbReference type="Proteomes" id="UP000612055">
    <property type="component" value="Unassembled WGS sequence"/>
</dbReference>
<dbReference type="EMBL" id="JAEHOE010000076">
    <property type="protein sequence ID" value="KAG2489169.1"/>
    <property type="molecule type" value="Genomic_DNA"/>
</dbReference>
<feature type="region of interest" description="Disordered" evidence="5">
    <location>
        <begin position="463"/>
        <end position="485"/>
    </location>
</feature>
<sequence>MAAPRNDGFWTAACPATSKRQHWRYPPCPAAHAVLGQPSCPPQQRPLAPQPLQQAHAPLQPHGAQPVGGARVQAQVPPPQVLEHLPRQLPQGRPQAETSIQFASSELRPELSQLPPQLGQPAQQPAAPKPQQAPPPPPAPVQPRGPPTAVPEPLRQQAGAGPDSKQANPHREAREQRAPPQSLPPRAGSGTLTAGPTDGGAGCRPGGPPGAGSAGLERAGSGGAAASRQAPSSALPTPAAPPAPAPGSMPPVEKLKKPLRQALSDWIPHAGVLGAFEAKGVTKLYPWQAAALECGEDGSNLVYCAPTSGGKSLVAEVLLIRRLLAAYARQQRDNPRAARQHPRPAPGRALLVLPYVSIVAEKAEHLEKVLAPLRAKVRGYAGADQAGSPLGAPDEVLAVVTLEKANSAVNRLLAEGRLGELVCVVVDEAHMVGDPHRGISLELCLTKLRFAAAAAAAARAGAAAPGPHGATSSRRSPAELALSSPSAPSAPSAPFACQLVAMSATMAGLDDMCGWLGARLFMTNFRPVPLTEHAVFRGKVFRKLGPAEMRDRAQVAAAATASAASTAAPAPAPATAAAAPAAAASAASAAAISAPSLPAAPAGGASAPSGAPPPEPCPLEELRELPPADPRDPDRVALLVAEVAAEGHSTLVFCASRNACQGCAALLAEQLPRHMPPAPAATLQGRTALLAELQDASGGYLSPELSRLIGCGVAYHHAGLTSQERAAVEKGFRGGLIHTLTATSTLAAGINLPARRVILRSLWQGVGPVSRAQYLQMIGRAGRAGQSPVGEAFLIGKGAPGAAAGEWRDVCRLLTARLPPLRCCLLDACAPPPGADGEGGGARPLSRIPAPPGGAATGAAGAGGGGGGGEGDGETHLQRMLLEGIANGSVSTGATVEALIRSTLLHQQAGYDRIASAVHAALSALRKRRLVTFSHLPAAAAPPDAAAGVAQPAGPAGKGRPASGKAAKAAATAAGGSGGRAPPSSSASPPSGPVWQPTQMGRAIYDSCLPTAAGEELYAKLSLALDGLALAGGLHLLALLLPEPPPLELANWEEWARRLEAMPREPHVRVAEALGVTPVYARRLAAGRRGSPEESLRHCRFASACLLHEALCEVDLADLEEAWGQPGHLSKQGVSRGALQKLQADLCKAAGMAAVMAGSCGWWALQALLEGLSAQAAAGARPELLPLMAVPGMTGARARALHAAGIVKPALLACADEEAVKKALASSLPRSLRQPKPGKGDKDAALAASASGSGALVARGARALVEGARRHMAAAAARVAAEEAAVQAAEECAASVGGCDETILAAAQHAALEAAQRLAAQLEAAGGTQPGGSAGLGGTAAPASGGAVRGSARVVELSAASDPALLASFLEVRAWRSQPCYAVALVAAHPLGLEPERRAAAALALGHAVPGAGAGLRGAGADGSRPSAVDAGLLVPGPPPAAMTWGQAGGSPGPAAAEQGGTGTGGDTGAPIGQEQASATGACGGGAAPGPGSSPPETNGDGGGCGAGGAPGGGLQALVVTWSATEAVVLAFGAAGQQAGGGGGGQRAEAGSGAEQPPAEAGGPGGRGLKRKALGPPGRGDAAGEDGGSGGPGPGLAGCPLWRAACGVLGDPRSAKVCWHAEAALAALAAAGCEAAGQWDDPRVMAWLAQGAAGPQELLLPQLLRSLLPGHAVRVPLQDRAGATAAVRAALGAWALAGPLRSALAAEGVAAHYRAVEAPLTLALARTRLHLTSAHAPGPGPSPRGGLALDSAACTSALAHAASVRSACSRLASGLLGRHTDLGGGPEAAERLAARELLRRRPGALPPDLAALCPLDRPPPRFDVFVPQPGLPPHAAPRAQALAALLTRAAATAQLEAALGALLEAAGGSGAAAGVQAAAGHGRSSGAGCGTGGCARFALQREGVEGALGFVFGGDGEGPGQGPGGVEGGASPAEGLLAVTELCSAPHPAPPLQAQYCGSAEGVAYLQGLLPAPVLFVDEAPPPDPANPADPPRPPPPPPPHLRPLRAGLLLELQGPSPRAALQFGEAEAGAAEEAGEGSQGRGPHGAERCHVALVAALDPLTRQPLLLELPAAQLWCAASACGPQQAHMAAGAGQLGAMAAPALLRCPPLELLRPPPGWAFVALLLPFLDLAVAAHCSGDERLVEALYQPQPWTAVAAAWEASQASQLRRLLQQRPGPPAPPAVGGLAAPPLLELAAAAVLVRGLGRGASHRELAAALGLAGGKAAAAALVASFLEAFPGLQRHREELAATAKKEGFVSTPCGRRLRPPARQLTCGGVAAAARLQRLLWRLQAGAAAAEVVRTAAALALARVDRELAGAGAAGTGGAPADAAPAAGAGAAGGGSQAAGAATARRGAAPLQTSLVWCGAGQATLCVPAWGGVVGASGAVEAPASASAGGATGAGPLPPACPSPPLPPLRALLAAVREAACGGVMAHLGLRVPLHVSVYAGGRLELAACEQFGGGEGGD</sequence>
<evidence type="ECO:0000259" key="6">
    <source>
        <dbReference type="PROSITE" id="PS51192"/>
    </source>
</evidence>
<feature type="compositionally biased region" description="Pro residues" evidence="5">
    <location>
        <begin position="238"/>
        <end position="249"/>
    </location>
</feature>
<evidence type="ECO:0000256" key="1">
    <source>
        <dbReference type="ARBA" id="ARBA00022741"/>
    </source>
</evidence>
<feature type="compositionally biased region" description="Gly residues" evidence="5">
    <location>
        <begin position="1911"/>
        <end position="1928"/>
    </location>
</feature>
<evidence type="ECO:0000256" key="5">
    <source>
        <dbReference type="SAM" id="MobiDB-lite"/>
    </source>
</evidence>
<dbReference type="CDD" id="cd18795">
    <property type="entry name" value="SF2_C_Ski2"/>
    <property type="match status" value="1"/>
</dbReference>
<dbReference type="Gene3D" id="3.40.50.300">
    <property type="entry name" value="P-loop containing nucleotide triphosphate hydrolases"/>
    <property type="match status" value="2"/>
</dbReference>
<evidence type="ECO:0000313" key="9">
    <source>
        <dbReference type="Proteomes" id="UP000612055"/>
    </source>
</evidence>
<dbReference type="InterPro" id="IPR027417">
    <property type="entry name" value="P-loop_NTPase"/>
</dbReference>
<evidence type="ECO:0000256" key="4">
    <source>
        <dbReference type="ARBA" id="ARBA00022840"/>
    </source>
</evidence>
<feature type="compositionally biased region" description="Low complexity" evidence="5">
    <location>
        <begin position="113"/>
        <end position="126"/>
    </location>
</feature>
<feature type="compositionally biased region" description="Gly residues" evidence="5">
    <location>
        <begin position="197"/>
        <end position="213"/>
    </location>
</feature>
<feature type="region of interest" description="Disordered" evidence="5">
    <location>
        <begin position="1537"/>
        <end position="1591"/>
    </location>
</feature>
<dbReference type="GO" id="GO:0003676">
    <property type="term" value="F:nucleic acid binding"/>
    <property type="evidence" value="ECO:0007669"/>
    <property type="project" value="InterPro"/>
</dbReference>
<dbReference type="PROSITE" id="PS51192">
    <property type="entry name" value="HELICASE_ATP_BIND_1"/>
    <property type="match status" value="1"/>
</dbReference>
<dbReference type="InterPro" id="IPR048960">
    <property type="entry name" value="POLQ-like_helical"/>
</dbReference>
<dbReference type="Pfam" id="PF00270">
    <property type="entry name" value="DEAD"/>
    <property type="match status" value="1"/>
</dbReference>
<evidence type="ECO:0000313" key="8">
    <source>
        <dbReference type="EMBL" id="KAG2489169.1"/>
    </source>
</evidence>
<feature type="compositionally biased region" description="Low complexity" evidence="5">
    <location>
        <begin position="1547"/>
        <end position="1561"/>
    </location>
</feature>
<keyword evidence="3" id="KW-0347">Helicase</keyword>
<feature type="compositionally biased region" description="Pro residues" evidence="5">
    <location>
        <begin position="127"/>
        <end position="150"/>
    </location>
</feature>
<feature type="region of interest" description="Disordered" evidence="5">
    <location>
        <begin position="1976"/>
        <end position="2004"/>
    </location>
</feature>
<dbReference type="GO" id="GO:0016787">
    <property type="term" value="F:hydrolase activity"/>
    <property type="evidence" value="ECO:0007669"/>
    <property type="project" value="UniProtKB-KW"/>
</dbReference>
<feature type="region of interest" description="Disordered" evidence="5">
    <location>
        <begin position="598"/>
        <end position="631"/>
    </location>
</feature>
<feature type="region of interest" description="Disordered" evidence="5">
    <location>
        <begin position="835"/>
        <end position="874"/>
    </location>
</feature>
<dbReference type="OrthoDB" id="2320933at2759"/>
<evidence type="ECO:0000256" key="2">
    <source>
        <dbReference type="ARBA" id="ARBA00022801"/>
    </source>
</evidence>
<dbReference type="SUPFAM" id="SSF52540">
    <property type="entry name" value="P-loop containing nucleoside triphosphate hydrolases"/>
    <property type="match status" value="1"/>
</dbReference>
<evidence type="ECO:0000259" key="7">
    <source>
        <dbReference type="PROSITE" id="PS51194"/>
    </source>
</evidence>
<feature type="region of interest" description="Disordered" evidence="5">
    <location>
        <begin position="1911"/>
        <end position="1932"/>
    </location>
</feature>
<keyword evidence="2" id="KW-0378">Hydrolase</keyword>
<feature type="compositionally biased region" description="Basic and acidic residues" evidence="5">
    <location>
        <begin position="620"/>
        <end position="631"/>
    </location>
</feature>
<proteinExistence type="predicted"/>
<dbReference type="SUPFAM" id="SSF56672">
    <property type="entry name" value="DNA/RNA polymerases"/>
    <property type="match status" value="1"/>
</dbReference>
<feature type="domain" description="Helicase C-terminal" evidence="7">
    <location>
        <begin position="635"/>
        <end position="838"/>
    </location>
</feature>
<protein>
    <recommendedName>
        <fullName evidence="10">DNA-directed DNA polymerase</fullName>
    </recommendedName>
</protein>
<keyword evidence="9" id="KW-1185">Reference proteome</keyword>
<feature type="region of interest" description="Disordered" evidence="5">
    <location>
        <begin position="2320"/>
        <end position="2340"/>
    </location>
</feature>
<keyword evidence="1" id="KW-0547">Nucleotide-binding</keyword>
<gene>
    <name evidence="8" type="ORF">HYH03_012395</name>
</gene>
<accession>A0A835Y108</accession>
<feature type="compositionally biased region" description="Low complexity" evidence="5">
    <location>
        <begin position="1469"/>
        <end position="1481"/>
    </location>
</feature>
<feature type="compositionally biased region" description="Low complexity" evidence="5">
    <location>
        <begin position="598"/>
        <end position="609"/>
    </location>
</feature>
<dbReference type="PROSITE" id="PS51194">
    <property type="entry name" value="HELICASE_CTER"/>
    <property type="match status" value="1"/>
</dbReference>
<dbReference type="PANTHER" id="PTHR47961:SF6">
    <property type="entry name" value="DNA-DIRECTED DNA POLYMERASE"/>
    <property type="match status" value="1"/>
</dbReference>
<feature type="compositionally biased region" description="Low complexity" evidence="5">
    <location>
        <begin position="941"/>
        <end position="989"/>
    </location>
</feature>
<feature type="compositionally biased region" description="Low complexity" evidence="5">
    <location>
        <begin position="214"/>
        <end position="237"/>
    </location>
</feature>
<dbReference type="GO" id="GO:0005524">
    <property type="term" value="F:ATP binding"/>
    <property type="evidence" value="ECO:0007669"/>
    <property type="project" value="UniProtKB-KW"/>
</dbReference>
<dbReference type="InterPro" id="IPR014001">
    <property type="entry name" value="Helicase_ATP-bd"/>
</dbReference>
<dbReference type="Gene3D" id="3.30.420.10">
    <property type="entry name" value="Ribonuclease H-like superfamily/Ribonuclease H"/>
    <property type="match status" value="1"/>
</dbReference>
<feature type="domain" description="Helicase ATP-binding" evidence="6">
    <location>
        <begin position="292"/>
        <end position="524"/>
    </location>
</feature>
<dbReference type="Gene3D" id="1.10.150.20">
    <property type="entry name" value="5' to 3' exonuclease, C-terminal subdomain"/>
    <property type="match status" value="1"/>
</dbReference>
<feature type="compositionally biased region" description="Low complexity" evidence="5">
    <location>
        <begin position="45"/>
        <end position="61"/>
    </location>
</feature>
<comment type="caution">
    <text evidence="8">The sequence shown here is derived from an EMBL/GenBank/DDBJ whole genome shotgun (WGS) entry which is preliminary data.</text>
</comment>
<feature type="region of interest" description="Disordered" evidence="5">
    <location>
        <begin position="941"/>
        <end position="996"/>
    </location>
</feature>
<dbReference type="InterPro" id="IPR011545">
    <property type="entry name" value="DEAD/DEAH_box_helicase_dom"/>
</dbReference>
<keyword evidence="4" id="KW-0067">ATP-binding</keyword>
<dbReference type="Gene3D" id="1.10.3380.20">
    <property type="match status" value="1"/>
</dbReference>
<feature type="compositionally biased region" description="Gly residues" evidence="5">
    <location>
        <begin position="860"/>
        <end position="870"/>
    </location>
</feature>
<evidence type="ECO:0000256" key="3">
    <source>
        <dbReference type="ARBA" id="ARBA00022806"/>
    </source>
</evidence>
<dbReference type="InterPro" id="IPR043502">
    <property type="entry name" value="DNA/RNA_pol_sf"/>
</dbReference>
<dbReference type="InterPro" id="IPR036397">
    <property type="entry name" value="RNaseH_sf"/>
</dbReference>
<dbReference type="SMART" id="SM00490">
    <property type="entry name" value="HELICc"/>
    <property type="match status" value="1"/>
</dbReference>
<reference evidence="8" key="1">
    <citation type="journal article" date="2020" name="bioRxiv">
        <title>Comparative genomics of Chlamydomonas.</title>
        <authorList>
            <person name="Craig R.J."/>
            <person name="Hasan A.R."/>
            <person name="Ness R.W."/>
            <person name="Keightley P.D."/>
        </authorList>
    </citation>
    <scope>NUCLEOTIDE SEQUENCE</scope>
    <source>
        <strain evidence="8">CCAP 11/70</strain>
    </source>
</reference>
<feature type="region of interest" description="Disordered" evidence="5">
    <location>
        <begin position="1439"/>
        <end position="1507"/>
    </location>
</feature>
<dbReference type="Gene3D" id="3.30.70.370">
    <property type="match status" value="1"/>
</dbReference>